<feature type="transmembrane region" description="Helical" evidence="1">
    <location>
        <begin position="80"/>
        <end position="100"/>
    </location>
</feature>
<dbReference type="PANTHER" id="PTHR37308">
    <property type="entry name" value="INTEGRAL MEMBRANE PROTEIN"/>
    <property type="match status" value="1"/>
</dbReference>
<keyword evidence="1" id="KW-0812">Transmembrane</keyword>
<dbReference type="InterPro" id="IPR007163">
    <property type="entry name" value="VCA0040-like"/>
</dbReference>
<dbReference type="Proteomes" id="UP001523565">
    <property type="component" value="Unassembled WGS sequence"/>
</dbReference>
<comment type="caution">
    <text evidence="2">The sequence shown here is derived from an EMBL/GenBank/DDBJ whole genome shotgun (WGS) entry which is preliminary data.</text>
</comment>
<keyword evidence="1" id="KW-1133">Transmembrane helix</keyword>
<organism evidence="2 3">
    <name type="scientific">Ohessyouella blattaphilus</name>
    <dbReference type="NCBI Taxonomy" id="2949333"/>
    <lineage>
        <taxon>Bacteria</taxon>
        <taxon>Bacillati</taxon>
        <taxon>Bacillota</taxon>
        <taxon>Clostridia</taxon>
        <taxon>Lachnospirales</taxon>
        <taxon>Lachnospiraceae</taxon>
        <taxon>Ohessyouella</taxon>
    </lineage>
</organism>
<dbReference type="PANTHER" id="PTHR37308:SF1">
    <property type="entry name" value="POLYPRENYL-PHOSPHATE TRANSPORTER"/>
    <property type="match status" value="1"/>
</dbReference>
<feature type="transmembrane region" description="Helical" evidence="1">
    <location>
        <begin position="112"/>
        <end position="131"/>
    </location>
</feature>
<feature type="transmembrane region" description="Helical" evidence="1">
    <location>
        <begin position="223"/>
        <end position="242"/>
    </location>
</feature>
<feature type="transmembrane region" description="Helical" evidence="1">
    <location>
        <begin position="54"/>
        <end position="73"/>
    </location>
</feature>
<evidence type="ECO:0000313" key="3">
    <source>
        <dbReference type="Proteomes" id="UP001523565"/>
    </source>
</evidence>
<accession>A0ABT1EJ68</accession>
<dbReference type="EMBL" id="JAMZFV010000017">
    <property type="protein sequence ID" value="MCP1110733.1"/>
    <property type="molecule type" value="Genomic_DNA"/>
</dbReference>
<feature type="transmembrane region" description="Helical" evidence="1">
    <location>
        <begin position="190"/>
        <end position="211"/>
    </location>
</feature>
<sequence>MIYLLNILKGMVMGLAMLIPGVSGGTMAVIMGIFDPLINAVGSFFKEPKKSLKILIPIAIGGGLGILVFSMPIEWLLENLYAPTVFLFIGAVLGGIPPIYKETGITTKNVNIKKILLFAVGVFVVFALDNLPAGTFSISTDNVVMNWIVLAVAGAISSIALVLPGISGSYMLLLLGLYKTVLATINNRDFIQLIPFALGACVGVILIAKLLQFFLKKYRQSTFTVILGFVVASIFQLNPGLPANFKEVILSIILFFAGFIAILYMSRLEEKIEK</sequence>
<protein>
    <submittedName>
        <fullName evidence="2">DUF368 domain-containing protein</fullName>
    </submittedName>
</protein>
<name>A0ABT1EJ68_9FIRM</name>
<keyword evidence="1" id="KW-0472">Membrane</keyword>
<keyword evidence="3" id="KW-1185">Reference proteome</keyword>
<dbReference type="Pfam" id="PF04018">
    <property type="entry name" value="VCA0040-like"/>
    <property type="match status" value="1"/>
</dbReference>
<feature type="transmembrane region" description="Helical" evidence="1">
    <location>
        <begin position="12"/>
        <end position="34"/>
    </location>
</feature>
<gene>
    <name evidence="2" type="ORF">NK118_10760</name>
</gene>
<evidence type="ECO:0000313" key="2">
    <source>
        <dbReference type="EMBL" id="MCP1110733.1"/>
    </source>
</evidence>
<evidence type="ECO:0000256" key="1">
    <source>
        <dbReference type="SAM" id="Phobius"/>
    </source>
</evidence>
<proteinExistence type="predicted"/>
<dbReference type="RefSeq" id="WP_262069614.1">
    <property type="nucleotide sequence ID" value="NZ_JAMXOC010000017.1"/>
</dbReference>
<reference evidence="2 3" key="1">
    <citation type="journal article" date="2022" name="Genome Biol. Evol.">
        <title>Host diet, physiology and behaviors set the stage for Lachnospiraceae cladogenesis.</title>
        <authorList>
            <person name="Vera-Ponce De Leon A."/>
            <person name="Schneider M."/>
            <person name="Jahnes B.C."/>
            <person name="Sadowski V."/>
            <person name="Camuy-Velez L.A."/>
            <person name="Duan J."/>
            <person name="Sabree Z.L."/>
        </authorList>
    </citation>
    <scope>NUCLEOTIDE SEQUENCE [LARGE SCALE GENOMIC DNA]</scope>
    <source>
        <strain evidence="2 3">PAL227</strain>
    </source>
</reference>
<feature type="transmembrane region" description="Helical" evidence="1">
    <location>
        <begin position="143"/>
        <end position="170"/>
    </location>
</feature>
<feature type="transmembrane region" description="Helical" evidence="1">
    <location>
        <begin position="248"/>
        <end position="266"/>
    </location>
</feature>